<reference evidence="2" key="1">
    <citation type="submission" date="2016-05" db="EMBL/GenBank/DDBJ databases">
        <title>Draft genome sequences of four strains of Ehrlichia ruminantium, a tick-borne pathogen of ruminants, isolated from Zimbabwe, The Gambia and Ghana.</title>
        <authorList>
            <person name="Nakao R."/>
            <person name="Jongejan F."/>
            <person name="Sugimoto C."/>
        </authorList>
    </citation>
    <scope>NUCLEOTIDE SEQUENCE [LARGE SCALE GENOMIC DNA]</scope>
    <source>
        <strain evidence="2">Kerr Seringe</strain>
    </source>
</reference>
<protein>
    <submittedName>
        <fullName evidence="1">Uncharacterized protein</fullName>
    </submittedName>
</protein>
<feature type="non-terminal residue" evidence="1">
    <location>
        <position position="1"/>
    </location>
</feature>
<comment type="caution">
    <text evidence="1">The sequence shown here is derived from an EMBL/GenBank/DDBJ whole genome shotgun (WGS) entry which is preliminary data.</text>
</comment>
<organism evidence="1 2">
    <name type="scientific">Ehrlichia ruminantium</name>
    <name type="common">heartwater rickettsia</name>
    <name type="synonym">Cowdria ruminantium</name>
    <dbReference type="NCBI Taxonomy" id="779"/>
    <lineage>
        <taxon>Bacteria</taxon>
        <taxon>Pseudomonadati</taxon>
        <taxon>Pseudomonadota</taxon>
        <taxon>Alphaproteobacteria</taxon>
        <taxon>Rickettsiales</taxon>
        <taxon>Anaplasmataceae</taxon>
        <taxon>Ehrlichia</taxon>
    </lineage>
</organism>
<proteinExistence type="predicted"/>
<gene>
    <name evidence="1" type="ORF">EHRUM2_02850</name>
</gene>
<accession>A0A170RR05</accession>
<evidence type="ECO:0000313" key="2">
    <source>
        <dbReference type="Proteomes" id="UP000092677"/>
    </source>
</evidence>
<dbReference type="Proteomes" id="UP000092677">
    <property type="component" value="Unassembled WGS sequence"/>
</dbReference>
<dbReference type="EMBL" id="BDDL01000033">
    <property type="protein sequence ID" value="GAT77076.1"/>
    <property type="molecule type" value="Genomic_DNA"/>
</dbReference>
<sequence>LLTSIPIVYLAHKYLSKKSRL</sequence>
<dbReference type="AlphaFoldDB" id="A0A170RR05"/>
<evidence type="ECO:0000313" key="1">
    <source>
        <dbReference type="EMBL" id="GAT77076.1"/>
    </source>
</evidence>
<name>A0A170RR05_EHRRU</name>